<proteinExistence type="predicted"/>
<dbReference type="NCBIfam" id="TIGR02547">
    <property type="entry name" value="casA_cse1"/>
    <property type="match status" value="1"/>
</dbReference>
<dbReference type="InterPro" id="IPR013381">
    <property type="entry name" value="CRISPR-assoc_prot_Cse1"/>
</dbReference>
<dbReference type="EMBL" id="JASGOQ010000001">
    <property type="protein sequence ID" value="MDV5390943.1"/>
    <property type="molecule type" value="Genomic_DNA"/>
</dbReference>
<dbReference type="RefSeq" id="WP_317519893.1">
    <property type="nucleotide sequence ID" value="NZ_JASGOQ010000001.1"/>
</dbReference>
<evidence type="ECO:0000313" key="1">
    <source>
        <dbReference type="EMBL" id="MDV5390943.1"/>
    </source>
</evidence>
<name>A0AAE4PZ53_9GAMM</name>
<evidence type="ECO:0000313" key="2">
    <source>
        <dbReference type="Proteomes" id="UP001187859"/>
    </source>
</evidence>
<reference evidence="1" key="1">
    <citation type="submission" date="2023-05" db="EMBL/GenBank/DDBJ databases">
        <title>Colonisation of extended spectrum b-lactamase- and carbapenemase-producing bacteria on hospital surfaces from low- and middle-income countries.</title>
        <authorList>
            <person name="Nieto-Rosado M."/>
            <person name="Sands K."/>
            <person name="Iregbu K."/>
            <person name="Zahra R."/>
            <person name="Mazarati J.B."/>
            <person name="Mehtar S."/>
            <person name="Barnards-Group B."/>
            <person name="Walsh T.R."/>
        </authorList>
    </citation>
    <scope>NUCLEOTIDE SEQUENCE</scope>
    <source>
        <strain evidence="1">PP-E493</strain>
    </source>
</reference>
<sequence length="344" mass="38844">MNLVQDPWLPFQLRDGRVLTLPMSAIGRADIIDFALPRADFQGAAYQFAIGLLQTVFAPEDEIGWHEYFEQAPSEDELKRAFAKVQHAFNAVGSGPLFMQDFADLSEQKPTTVSGLLIEAPGANGLKLNTDHFIKRGIGEIMSLEMAMLSLFTLQINAPSGGAGHRVGLRGGGPLTTLVIPQNDNANLWQKLWMNVINRDYWLYSTPNFHDESVFPWLAPTKTSDQKGTEIYATDVHPLHMYWAMPRRIRLIVESKSAECQISGLPTEQYVCEYRTQNYGHNYSGTWTHPFTPYKWNPKKPEEEHLSAKGQPGGITYKTWDNLTYTSDTDGQRCALKNPLMIYK</sequence>
<accession>A0AAE4PZ53</accession>
<protein>
    <submittedName>
        <fullName evidence="1">Type I-E CRISPR-associated protein Cse1/CasA</fullName>
    </submittedName>
</protein>
<dbReference type="AlphaFoldDB" id="A0AAE4PZ53"/>
<gene>
    <name evidence="1" type="primary">casA</name>
    <name evidence="1" type="ORF">QM089_11940</name>
</gene>
<dbReference type="Pfam" id="PF09481">
    <property type="entry name" value="CRISPR_Cse1"/>
    <property type="match status" value="1"/>
</dbReference>
<organism evidence="1 2">
    <name type="scientific">Shewanella xiamenensis</name>
    <dbReference type="NCBI Taxonomy" id="332186"/>
    <lineage>
        <taxon>Bacteria</taxon>
        <taxon>Pseudomonadati</taxon>
        <taxon>Pseudomonadota</taxon>
        <taxon>Gammaproteobacteria</taxon>
        <taxon>Alteromonadales</taxon>
        <taxon>Shewanellaceae</taxon>
        <taxon>Shewanella</taxon>
    </lineage>
</organism>
<dbReference type="Proteomes" id="UP001187859">
    <property type="component" value="Unassembled WGS sequence"/>
</dbReference>
<dbReference type="CDD" id="cd09729">
    <property type="entry name" value="Cse1_I-E"/>
    <property type="match status" value="1"/>
</dbReference>
<comment type="caution">
    <text evidence="1">The sequence shown here is derived from an EMBL/GenBank/DDBJ whole genome shotgun (WGS) entry which is preliminary data.</text>
</comment>